<dbReference type="AlphaFoldDB" id="A0A6N8HEY8"/>
<dbReference type="OrthoDB" id="3193269at2"/>
<evidence type="ECO:0000259" key="1">
    <source>
        <dbReference type="Pfam" id="PF09848"/>
    </source>
</evidence>
<dbReference type="Proteomes" id="UP000433945">
    <property type="component" value="Unassembled WGS sequence"/>
</dbReference>
<evidence type="ECO:0000313" key="3">
    <source>
        <dbReference type="Proteomes" id="UP000433945"/>
    </source>
</evidence>
<comment type="caution">
    <text evidence="2">The sequence shown here is derived from an EMBL/GenBank/DDBJ whole genome shotgun (WGS) entry which is preliminary data.</text>
</comment>
<accession>A0A6N8HEY8</accession>
<proteinExistence type="predicted"/>
<dbReference type="InterPro" id="IPR027417">
    <property type="entry name" value="P-loop_NTPase"/>
</dbReference>
<protein>
    <submittedName>
        <fullName evidence="2">DUF2075 domain-containing protein</fullName>
    </submittedName>
</protein>
<dbReference type="EMBL" id="WOWP01000041">
    <property type="protein sequence ID" value="MUV04279.1"/>
    <property type="molecule type" value="Genomic_DNA"/>
</dbReference>
<sequence length="660" mass="76005">MNRAYYKSSISNFLQESSESILGKIVDQYDLNRQEIQQKNAWKKQILILKNTLQNLNGEIYFEFSIPRMGKRVDNIVIIDNCIFIIEFKIGANNFDKYAKDQVFDYALDMNHFHEGSHNKIIIPLLVADNAVESKNTFIKKVDNLYDVIYSNSKTLTETIKFSLQHFKSASEKIDVSSWENSSYKPTPTIIEAATALYKNHSVKEISRSGAEAKNLSLTSECISYIIDYSKKYNQKSICFVTGVPGAGKTLAGLNIANIRSNYEEEEHTVFLSGNGPLVDVLREALARDKVKTAKENNNPITKGQATSQVKSFIQNIHHFRDASLKDEKAPIEKVTIFDEAQRAWTKEQASKFMKRNKGRDDFEKSEPEFLIEVIDRHEDWCTIVCLIGGGQEINTGEAGLEEWIRPFSDFFPEWKIFYSSKITEDKDYIKDFSILNILNKRNAVKKDELHLSVSLRSFRSAQLSSFIHEIIDNNASKAKDIYTASIKEHYPIKITRDLETAKNWLKNQANGSERIGIIASSGAIRLRPFGLNVKAKIDAPIWFLNDENDIRSSHFLEEVATQFDIQGLELDWTCLAWDGNFYYENNRWNFKNFKGSKWQNIIDPTNINYLINSYRVLLTRARQGMIIYIPYGNNEDSTRPSYMYDGTYNFFKDLGIEEI</sequence>
<dbReference type="InterPro" id="IPR018647">
    <property type="entry name" value="SLFN_3-like_DNA/RNA_helicase"/>
</dbReference>
<keyword evidence="3" id="KW-1185">Reference proteome</keyword>
<dbReference type="Pfam" id="PF09848">
    <property type="entry name" value="SLFN-g3_helicase"/>
    <property type="match status" value="1"/>
</dbReference>
<dbReference type="SUPFAM" id="SSF52540">
    <property type="entry name" value="P-loop containing nucleoside triphosphate hydrolases"/>
    <property type="match status" value="2"/>
</dbReference>
<dbReference type="Gene3D" id="3.40.50.300">
    <property type="entry name" value="P-loop containing nucleotide triphosphate hydrolases"/>
    <property type="match status" value="1"/>
</dbReference>
<dbReference type="RefSeq" id="WP_157483490.1">
    <property type="nucleotide sequence ID" value="NZ_WOWP01000041.1"/>
</dbReference>
<name>A0A6N8HEY8_9FLAO</name>
<evidence type="ECO:0000313" key="2">
    <source>
        <dbReference type="EMBL" id="MUV04279.1"/>
    </source>
</evidence>
<feature type="domain" description="Schlafen group 3-like DNA/RNA helicase" evidence="1">
    <location>
        <begin position="236"/>
        <end position="631"/>
    </location>
</feature>
<gene>
    <name evidence="2" type="ORF">GN157_11215</name>
</gene>
<organism evidence="2 3">
    <name type="scientific">Flavobacterium rakeshii</name>
    <dbReference type="NCBI Taxonomy" id="1038845"/>
    <lineage>
        <taxon>Bacteria</taxon>
        <taxon>Pseudomonadati</taxon>
        <taxon>Bacteroidota</taxon>
        <taxon>Flavobacteriia</taxon>
        <taxon>Flavobacteriales</taxon>
        <taxon>Flavobacteriaceae</taxon>
        <taxon>Flavobacterium</taxon>
    </lineage>
</organism>
<reference evidence="2 3" key="1">
    <citation type="submission" date="2019-12" db="EMBL/GenBank/DDBJ databases">
        <authorList>
            <person name="Sun J.-Q."/>
        </authorList>
    </citation>
    <scope>NUCLEOTIDE SEQUENCE [LARGE SCALE GENOMIC DNA]</scope>
    <source>
        <strain evidence="2 3">JCM 17928</strain>
    </source>
</reference>